<evidence type="ECO:0000313" key="4">
    <source>
        <dbReference type="Proteomes" id="UP001152130"/>
    </source>
</evidence>
<evidence type="ECO:0000313" key="3">
    <source>
        <dbReference type="EMBL" id="KAJ4011956.1"/>
    </source>
</evidence>
<dbReference type="PANTHER" id="PTHR30383">
    <property type="entry name" value="THIOESTERASE 1/PROTEASE 1/LYSOPHOSPHOLIPASE L1"/>
    <property type="match status" value="1"/>
</dbReference>
<sequence>MHYIRSLTLFSVSASICLGVIASPVANIPPLQIGGDIRRIERDAASSDSPPSICLGGSCMAVQGGVKLRILGVGASITVGYGPGTDGNGYRKRLQENLGGEYESQPGLCLSNVVAGNEVVWAGTEKNSKSNIANGYFSGWNGKTVQYINNHIDPALSQRPNLILIFAGTNDMNSNPHISKEGNDPALVASRLKEMVEKMIYKCPDATILLGMIANTCDSKHYHDQRERTKVYRRHIADVAAGLAAKGSKVLAADFGPFEDSWLSDCVHPTHFGYQVMGDWWFDFIRQIPEGWITKPVGPDPVRKP</sequence>
<dbReference type="InterPro" id="IPR051532">
    <property type="entry name" value="Ester_Hydrolysis_Enzymes"/>
</dbReference>
<dbReference type="SUPFAM" id="SSF52266">
    <property type="entry name" value="SGNH hydrolase"/>
    <property type="match status" value="1"/>
</dbReference>
<name>A0A9W8PMG4_9HYPO</name>
<dbReference type="InterPro" id="IPR036514">
    <property type="entry name" value="SGNH_hydro_sf"/>
</dbReference>
<keyword evidence="4" id="KW-1185">Reference proteome</keyword>
<gene>
    <name evidence="3" type="ORF">NW766_007256</name>
</gene>
<dbReference type="Gene3D" id="3.40.50.1110">
    <property type="entry name" value="SGNH hydrolase"/>
    <property type="match status" value="1"/>
</dbReference>
<feature type="domain" description="SGNH hydrolase-type esterase" evidence="2">
    <location>
        <begin position="73"/>
        <end position="276"/>
    </location>
</feature>
<accession>A0A9W8PMG4</accession>
<reference evidence="3" key="1">
    <citation type="submission" date="2022-10" db="EMBL/GenBank/DDBJ databases">
        <title>Fusarium specimens isolated from Avocado Roots.</title>
        <authorList>
            <person name="Stajich J."/>
            <person name="Roper C."/>
            <person name="Heimlech-Rivalta G."/>
        </authorList>
    </citation>
    <scope>NUCLEOTIDE SEQUENCE</scope>
    <source>
        <strain evidence="3">CF00143</strain>
    </source>
</reference>
<dbReference type="AlphaFoldDB" id="A0A9W8PMG4"/>
<dbReference type="EMBL" id="JAPDHF010000010">
    <property type="protein sequence ID" value="KAJ4011956.1"/>
    <property type="molecule type" value="Genomic_DNA"/>
</dbReference>
<evidence type="ECO:0000256" key="1">
    <source>
        <dbReference type="SAM" id="SignalP"/>
    </source>
</evidence>
<dbReference type="Proteomes" id="UP001152130">
    <property type="component" value="Unassembled WGS sequence"/>
</dbReference>
<dbReference type="PANTHER" id="PTHR30383:SF5">
    <property type="entry name" value="SGNH HYDROLASE-TYPE ESTERASE DOMAIN-CONTAINING PROTEIN"/>
    <property type="match status" value="1"/>
</dbReference>
<feature type="chain" id="PRO_5040843375" description="SGNH hydrolase-type esterase domain-containing protein" evidence="1">
    <location>
        <begin position="23"/>
        <end position="305"/>
    </location>
</feature>
<protein>
    <recommendedName>
        <fullName evidence="2">SGNH hydrolase-type esterase domain-containing protein</fullName>
    </recommendedName>
</protein>
<dbReference type="GO" id="GO:0004622">
    <property type="term" value="F:phosphatidylcholine lysophospholipase activity"/>
    <property type="evidence" value="ECO:0007669"/>
    <property type="project" value="TreeGrafter"/>
</dbReference>
<evidence type="ECO:0000259" key="2">
    <source>
        <dbReference type="Pfam" id="PF13472"/>
    </source>
</evidence>
<dbReference type="Pfam" id="PF13472">
    <property type="entry name" value="Lipase_GDSL_2"/>
    <property type="match status" value="1"/>
</dbReference>
<dbReference type="InterPro" id="IPR013830">
    <property type="entry name" value="SGNH_hydro"/>
</dbReference>
<keyword evidence="1" id="KW-0732">Signal</keyword>
<proteinExistence type="predicted"/>
<comment type="caution">
    <text evidence="3">The sequence shown here is derived from an EMBL/GenBank/DDBJ whole genome shotgun (WGS) entry which is preliminary data.</text>
</comment>
<feature type="signal peptide" evidence="1">
    <location>
        <begin position="1"/>
        <end position="22"/>
    </location>
</feature>
<organism evidence="3 4">
    <name type="scientific">Fusarium irregulare</name>
    <dbReference type="NCBI Taxonomy" id="2494466"/>
    <lineage>
        <taxon>Eukaryota</taxon>
        <taxon>Fungi</taxon>
        <taxon>Dikarya</taxon>
        <taxon>Ascomycota</taxon>
        <taxon>Pezizomycotina</taxon>
        <taxon>Sordariomycetes</taxon>
        <taxon>Hypocreomycetidae</taxon>
        <taxon>Hypocreales</taxon>
        <taxon>Nectriaceae</taxon>
        <taxon>Fusarium</taxon>
        <taxon>Fusarium incarnatum-equiseti species complex</taxon>
    </lineage>
</organism>